<comment type="caution">
    <text evidence="1">The sequence shown here is derived from an EMBL/GenBank/DDBJ whole genome shotgun (WGS) entry which is preliminary data.</text>
</comment>
<organism evidence="1 2">
    <name type="scientific">Flammeovirga agarivorans</name>
    <dbReference type="NCBI Taxonomy" id="2726742"/>
    <lineage>
        <taxon>Bacteria</taxon>
        <taxon>Pseudomonadati</taxon>
        <taxon>Bacteroidota</taxon>
        <taxon>Cytophagia</taxon>
        <taxon>Cytophagales</taxon>
        <taxon>Flammeovirgaceae</taxon>
        <taxon>Flammeovirga</taxon>
    </lineage>
</organism>
<evidence type="ECO:0000313" key="2">
    <source>
        <dbReference type="Proteomes" id="UP000585050"/>
    </source>
</evidence>
<sequence>MTSGAALLGRGNIPLFSNNVWSAVNDASSSVNVKEFGVGLTHQFQFQDISSFALATVIPFLNFSTSFGLVRHGNTNLSEHELHFGIAHKIGIISFGGGVIGYQLGGQSISSLYTYGVNISVLADLTEKFSLGLSMKNISQSVYKEGVFGADLNSLFILGGQWIPHSTLKIIAAVEQQKFYDLMFKTGLDYQLSSIVSLRGGIQLFPLDLTIGTGVKLSHWSFDYAFITDDVLDWSHQFSLAYHLHHK</sequence>
<keyword evidence="2" id="KW-1185">Reference proteome</keyword>
<dbReference type="RefSeq" id="WP_168880410.1">
    <property type="nucleotide sequence ID" value="NZ_JABAIL010000001.1"/>
</dbReference>
<dbReference type="AlphaFoldDB" id="A0A7X8SGA4"/>
<name>A0A7X8SGA4_9BACT</name>
<proteinExistence type="predicted"/>
<evidence type="ECO:0008006" key="3">
    <source>
        <dbReference type="Google" id="ProtNLM"/>
    </source>
</evidence>
<protein>
    <recommendedName>
        <fullName evidence="3">DUF5723 domain-containing protein</fullName>
    </recommendedName>
</protein>
<dbReference type="Proteomes" id="UP000585050">
    <property type="component" value="Unassembled WGS sequence"/>
</dbReference>
<accession>A0A7X8SGA4</accession>
<reference evidence="1 2" key="1">
    <citation type="submission" date="2020-04" db="EMBL/GenBank/DDBJ databases">
        <title>Flammeovirga sp. SR4, a novel species isolated from seawater.</title>
        <authorList>
            <person name="Wang X."/>
        </authorList>
    </citation>
    <scope>NUCLEOTIDE SEQUENCE [LARGE SCALE GENOMIC DNA]</scope>
    <source>
        <strain evidence="1 2">SR4</strain>
    </source>
</reference>
<gene>
    <name evidence="1" type="ORF">HGP29_00835</name>
</gene>
<evidence type="ECO:0000313" key="1">
    <source>
        <dbReference type="EMBL" id="NLR89724.1"/>
    </source>
</evidence>
<dbReference type="EMBL" id="JABAIL010000001">
    <property type="protein sequence ID" value="NLR89724.1"/>
    <property type="molecule type" value="Genomic_DNA"/>
</dbReference>